<dbReference type="Gene3D" id="2.40.160.10">
    <property type="entry name" value="Porin"/>
    <property type="match status" value="1"/>
</dbReference>
<dbReference type="AlphaFoldDB" id="A0AB35YQ26"/>
<evidence type="ECO:0000313" key="2">
    <source>
        <dbReference type="EMBL" id="MEM0572482.1"/>
    </source>
</evidence>
<dbReference type="RefSeq" id="WP_279449851.1">
    <property type="nucleotide sequence ID" value="NZ_JAZBJM010000002.1"/>
</dbReference>
<gene>
    <name evidence="2" type="ORF">VZD24_03045</name>
    <name evidence="1" type="ORF">VZD85_05060</name>
</gene>
<reference evidence="1 4" key="1">
    <citation type="submission" date="2024-01" db="EMBL/GenBank/DDBJ databases">
        <title>Aequorivita flavus sp. nov., isolated from deep-sea sediment.</title>
        <authorList>
            <person name="Chen X."/>
        </authorList>
    </citation>
    <scope>NUCLEOTIDE SEQUENCE</scope>
    <source>
        <strain evidence="1">MCCC 1A16923</strain>
        <strain evidence="2 4">MCCC 1A16935</strain>
    </source>
</reference>
<comment type="caution">
    <text evidence="1">The sequence shown here is derived from an EMBL/GenBank/DDBJ whole genome shotgun (WGS) entry which is preliminary data.</text>
</comment>
<name>A0AB35YQ26_9FLAO</name>
<proteinExistence type="predicted"/>
<evidence type="ECO:0000313" key="4">
    <source>
        <dbReference type="Proteomes" id="UP001390963"/>
    </source>
</evidence>
<dbReference type="SUPFAM" id="SSF56935">
    <property type="entry name" value="Porins"/>
    <property type="match status" value="1"/>
</dbReference>
<dbReference type="Proteomes" id="UP001388259">
    <property type="component" value="Unassembled WGS sequence"/>
</dbReference>
<dbReference type="EMBL" id="JAZBJM010000002">
    <property type="protein sequence ID" value="MEM0517711.1"/>
    <property type="molecule type" value="Genomic_DNA"/>
</dbReference>
<dbReference type="Pfam" id="PF07396">
    <property type="entry name" value="Porin_O_P"/>
    <property type="match status" value="1"/>
</dbReference>
<protein>
    <submittedName>
        <fullName evidence="1">Porin</fullName>
    </submittedName>
</protein>
<dbReference type="InterPro" id="IPR010870">
    <property type="entry name" value="Porin_O/P"/>
</dbReference>
<accession>A0AB35YQ26</accession>
<dbReference type="EMBL" id="JBANCF010000002">
    <property type="protein sequence ID" value="MEM0572482.1"/>
    <property type="molecule type" value="Genomic_DNA"/>
</dbReference>
<keyword evidence="4" id="KW-1185">Reference proteome</keyword>
<evidence type="ECO:0000313" key="3">
    <source>
        <dbReference type="Proteomes" id="UP001388259"/>
    </source>
</evidence>
<evidence type="ECO:0000313" key="1">
    <source>
        <dbReference type="EMBL" id="MEM0517711.1"/>
    </source>
</evidence>
<sequence length="369" mass="41730">MLKFVGKDSTFSVKFAPRIQFRTISTWDYEGDKFGKPEHDFLIRKARLKFSGFAYSPKLRYKLQIGLSNSDIAGASEFTGNAPRIIYDAVVMWEVYNNVELWAGQTKLPGNREDATSSAKLQFVDRSKLSKVFNLGREIGLQLRHEFQPFNNFIIREAFAVSQGEGRNVITGNLGGIEYTGRVEVLPFGAFTKKGDYMGGDLYREEKPKLSIGATYDLNVDAVKTRSNQGSYMRNDLGFYKTNISTVLVDALFKYNGFSLMGEYSYRDAKNPIATNSDGSTTDYEVYTGEGINFQGGYVFPSKWEIAGRFTTIKPSTTLSLNETHNFYTIGGSKYIVNHNLKIQTDLTYATEGSNRDFIEYRLGFDLHF</sequence>
<dbReference type="InterPro" id="IPR023614">
    <property type="entry name" value="Porin_dom_sf"/>
</dbReference>
<dbReference type="Proteomes" id="UP001390963">
    <property type="component" value="Unassembled WGS sequence"/>
</dbReference>
<organism evidence="1 3">
    <name type="scientific">Aequorivita flava</name>
    <dbReference type="NCBI Taxonomy" id="3114371"/>
    <lineage>
        <taxon>Bacteria</taxon>
        <taxon>Pseudomonadati</taxon>
        <taxon>Bacteroidota</taxon>
        <taxon>Flavobacteriia</taxon>
        <taxon>Flavobacteriales</taxon>
        <taxon>Flavobacteriaceae</taxon>
        <taxon>Aequorivita</taxon>
    </lineage>
</organism>